<dbReference type="CDD" id="cd05251">
    <property type="entry name" value="NmrA_like_SDR_a"/>
    <property type="match status" value="1"/>
</dbReference>
<sequence>MLKNVPSSDGLPFVYMDAPCSTRGFSMTNDIRPILVFGASGRQGGSVAKALLKAGWPVRALVLDPLKPASIALRDAGVELVPGSFEDTDVIRAAVKDTHGVFSVLPANLAAEEEVRYGTSIADLAAERGVAHLVYSSGASVGDKLTGVARFDAKPRIEAHIRKLPITATIVRPMIFMEMLVRPGFGLDEGRLLSLIRPDHSIQLTAVDDIGKFIAAMFADKPRFGGVTLKIASDMVTGLELEAAFTEVAGRPIAYARLPDDVFAANADLAHMAKSLEDGPLAERVDLNAMREINPEILSFRTWLAGSGRQALVHALGTSAAHQPE</sequence>
<evidence type="ECO:0000313" key="5">
    <source>
        <dbReference type="Proteomes" id="UP001060123"/>
    </source>
</evidence>
<accession>A0ABY5XQ26</accession>
<gene>
    <name evidence="4" type="ORF">N2599_08380</name>
</gene>
<evidence type="ECO:0000256" key="1">
    <source>
        <dbReference type="ARBA" id="ARBA00006328"/>
    </source>
</evidence>
<evidence type="ECO:0000313" key="4">
    <source>
        <dbReference type="EMBL" id="UWU15998.1"/>
    </source>
</evidence>
<proteinExistence type="inferred from homology"/>
<dbReference type="SUPFAM" id="SSF51735">
    <property type="entry name" value="NAD(P)-binding Rossmann-fold domains"/>
    <property type="match status" value="1"/>
</dbReference>
<reference evidence="4" key="1">
    <citation type="submission" date="2022-09" db="EMBL/GenBank/DDBJ databases">
        <title>Australian commercial rhizobial inoculants.</title>
        <authorList>
            <person name="Kohlmeier M.G."/>
            <person name="O'Hara G.W."/>
            <person name="Colombi E."/>
            <person name="Ramsay J.P."/>
            <person name="Terpolilli J."/>
        </authorList>
    </citation>
    <scope>NUCLEOTIDE SEQUENCE</scope>
    <source>
        <strain evidence="4">WSM1592</strain>
    </source>
</reference>
<dbReference type="InterPro" id="IPR051164">
    <property type="entry name" value="NmrA-like_oxidored"/>
</dbReference>
<feature type="domain" description="NmrA-like" evidence="3">
    <location>
        <begin position="34"/>
        <end position="278"/>
    </location>
</feature>
<organism evidence="4 5">
    <name type="scientific">Rhizobium sullae</name>
    <name type="common">Rhizobium hedysari</name>
    <dbReference type="NCBI Taxonomy" id="50338"/>
    <lineage>
        <taxon>Bacteria</taxon>
        <taxon>Pseudomonadati</taxon>
        <taxon>Pseudomonadota</taxon>
        <taxon>Alphaproteobacteria</taxon>
        <taxon>Hyphomicrobiales</taxon>
        <taxon>Rhizobiaceae</taxon>
        <taxon>Rhizobium/Agrobacterium group</taxon>
        <taxon>Rhizobium</taxon>
    </lineage>
</organism>
<dbReference type="PANTHER" id="PTHR42748">
    <property type="entry name" value="NITROGEN METABOLITE REPRESSION PROTEIN NMRA FAMILY MEMBER"/>
    <property type="match status" value="1"/>
</dbReference>
<name>A0ABY5XQ26_RHISU</name>
<keyword evidence="2" id="KW-0521">NADP</keyword>
<evidence type="ECO:0000256" key="2">
    <source>
        <dbReference type="ARBA" id="ARBA00022857"/>
    </source>
</evidence>
<dbReference type="PANTHER" id="PTHR42748:SF7">
    <property type="entry name" value="NMRA LIKE REDOX SENSOR 1-RELATED"/>
    <property type="match status" value="1"/>
</dbReference>
<dbReference type="EMBL" id="CP104143">
    <property type="protein sequence ID" value="UWU15998.1"/>
    <property type="molecule type" value="Genomic_DNA"/>
</dbReference>
<dbReference type="Gene3D" id="3.40.50.720">
    <property type="entry name" value="NAD(P)-binding Rossmann-like Domain"/>
    <property type="match status" value="1"/>
</dbReference>
<comment type="similarity">
    <text evidence="1">Belongs to the NmrA-type oxidoreductase family.</text>
</comment>
<dbReference type="InterPro" id="IPR036291">
    <property type="entry name" value="NAD(P)-bd_dom_sf"/>
</dbReference>
<dbReference type="Pfam" id="PF05368">
    <property type="entry name" value="NmrA"/>
    <property type="match status" value="1"/>
</dbReference>
<protein>
    <submittedName>
        <fullName evidence="4">NmrA/HSCARG family protein</fullName>
    </submittedName>
</protein>
<dbReference type="RefSeq" id="WP_245209317.1">
    <property type="nucleotide sequence ID" value="NZ_CP104143.1"/>
</dbReference>
<dbReference type="Proteomes" id="UP001060123">
    <property type="component" value="Chromosome"/>
</dbReference>
<dbReference type="InterPro" id="IPR008030">
    <property type="entry name" value="NmrA-like"/>
</dbReference>
<dbReference type="Gene3D" id="3.90.25.10">
    <property type="entry name" value="UDP-galactose 4-epimerase, domain 1"/>
    <property type="match status" value="1"/>
</dbReference>
<keyword evidence="5" id="KW-1185">Reference proteome</keyword>
<evidence type="ECO:0000259" key="3">
    <source>
        <dbReference type="Pfam" id="PF05368"/>
    </source>
</evidence>